<reference evidence="2" key="1">
    <citation type="journal article" date="2006" name="PLoS Biol.">
        <title>Macronuclear genome sequence of the ciliate Tetrahymena thermophila, a model eukaryote.</title>
        <authorList>
            <person name="Eisen J.A."/>
            <person name="Coyne R.S."/>
            <person name="Wu M."/>
            <person name="Wu D."/>
            <person name="Thiagarajan M."/>
            <person name="Wortman J.R."/>
            <person name="Badger J.H."/>
            <person name="Ren Q."/>
            <person name="Amedeo P."/>
            <person name="Jones K.M."/>
            <person name="Tallon L.J."/>
            <person name="Delcher A.L."/>
            <person name="Salzberg S.L."/>
            <person name="Silva J.C."/>
            <person name="Haas B.J."/>
            <person name="Majoros W.H."/>
            <person name="Farzad M."/>
            <person name="Carlton J.M."/>
            <person name="Smith R.K. Jr."/>
            <person name="Garg J."/>
            <person name="Pearlman R.E."/>
            <person name="Karrer K.M."/>
            <person name="Sun L."/>
            <person name="Manning G."/>
            <person name="Elde N.C."/>
            <person name="Turkewitz A.P."/>
            <person name="Asai D.J."/>
            <person name="Wilkes D.E."/>
            <person name="Wang Y."/>
            <person name="Cai H."/>
            <person name="Collins K."/>
            <person name="Stewart B.A."/>
            <person name="Lee S.R."/>
            <person name="Wilamowska K."/>
            <person name="Weinberg Z."/>
            <person name="Ruzzo W.L."/>
            <person name="Wloga D."/>
            <person name="Gaertig J."/>
            <person name="Frankel J."/>
            <person name="Tsao C.-C."/>
            <person name="Gorovsky M.A."/>
            <person name="Keeling P.J."/>
            <person name="Waller R.F."/>
            <person name="Patron N.J."/>
            <person name="Cherry J.M."/>
            <person name="Stover N.A."/>
            <person name="Krieger C.J."/>
            <person name="del Toro C."/>
            <person name="Ryder H.F."/>
            <person name="Williamson S.C."/>
            <person name="Barbeau R.A."/>
            <person name="Hamilton E.P."/>
            <person name="Orias E."/>
        </authorList>
    </citation>
    <scope>NUCLEOTIDE SEQUENCE [LARGE SCALE GENOMIC DNA]</scope>
    <source>
        <strain evidence="2">SB210</strain>
    </source>
</reference>
<dbReference type="EMBL" id="GG662699">
    <property type="protein sequence ID" value="EWS74336.1"/>
    <property type="molecule type" value="Genomic_DNA"/>
</dbReference>
<dbReference type="InParanoid" id="W7XI60"/>
<dbReference type="KEGG" id="tet:TTHERM_000126919"/>
<accession>W7XI60</accession>
<evidence type="ECO:0000313" key="1">
    <source>
        <dbReference type="EMBL" id="EWS74336.1"/>
    </source>
</evidence>
<dbReference type="Gene3D" id="3.30.450.20">
    <property type="entry name" value="PAS domain"/>
    <property type="match status" value="1"/>
</dbReference>
<name>W7XI60_TETTS</name>
<dbReference type="Proteomes" id="UP000009168">
    <property type="component" value="Unassembled WGS sequence"/>
</dbReference>
<evidence type="ECO:0000313" key="2">
    <source>
        <dbReference type="Proteomes" id="UP000009168"/>
    </source>
</evidence>
<keyword evidence="2" id="KW-1185">Reference proteome</keyword>
<dbReference type="GeneID" id="24437392"/>
<gene>
    <name evidence="1" type="ORF">TTHERM_000126919</name>
</gene>
<dbReference type="AlphaFoldDB" id="W7XI60"/>
<sequence length="173" mass="20780">MCSYRELTYQQCPPNVYTQMSKSLLYVDLYFVRSVFKFNLLTPSHYFNISKSNYENCLGNNFTEPFDPRCRQWYIFSKQNKGYFFYEPYSDAFEGTLTMTLSSQINKNGQFQSVNSIDFNMKMIIDYISRFKSDNQYSVLFHEFNNTVNKQNEYHFYLLRSIFFNLKIVVLSP</sequence>
<dbReference type="RefSeq" id="XP_012653157.1">
    <property type="nucleotide sequence ID" value="XM_012797703.1"/>
</dbReference>
<proteinExistence type="predicted"/>
<organism evidence="1 2">
    <name type="scientific">Tetrahymena thermophila (strain SB210)</name>
    <dbReference type="NCBI Taxonomy" id="312017"/>
    <lineage>
        <taxon>Eukaryota</taxon>
        <taxon>Sar</taxon>
        <taxon>Alveolata</taxon>
        <taxon>Ciliophora</taxon>
        <taxon>Intramacronucleata</taxon>
        <taxon>Oligohymenophorea</taxon>
        <taxon>Hymenostomatida</taxon>
        <taxon>Tetrahymenina</taxon>
        <taxon>Tetrahymenidae</taxon>
        <taxon>Tetrahymena</taxon>
    </lineage>
</organism>
<protein>
    <submittedName>
        <fullName evidence="1">Tetratricopeptide repeat protein</fullName>
    </submittedName>
</protein>